<protein>
    <recommendedName>
        <fullName evidence="2">FAM194 C-terminal domain-containing protein</fullName>
    </recommendedName>
</protein>
<reference evidence="3" key="1">
    <citation type="journal article" date="2022" name="bioRxiv">
        <title>Sequencing and chromosome-scale assembly of the giantPleurodeles waltlgenome.</title>
        <authorList>
            <person name="Brown T."/>
            <person name="Elewa A."/>
            <person name="Iarovenko S."/>
            <person name="Subramanian E."/>
            <person name="Araus A.J."/>
            <person name="Petzold A."/>
            <person name="Susuki M."/>
            <person name="Suzuki K.-i.T."/>
            <person name="Hayashi T."/>
            <person name="Toyoda A."/>
            <person name="Oliveira C."/>
            <person name="Osipova E."/>
            <person name="Leigh N.D."/>
            <person name="Simon A."/>
            <person name="Yun M.H."/>
        </authorList>
    </citation>
    <scope>NUCLEOTIDE SEQUENCE</scope>
    <source>
        <strain evidence="3">20211129_DDA</strain>
        <tissue evidence="3">Liver</tissue>
    </source>
</reference>
<name>A0AAV7LHD7_PLEWA</name>
<feature type="domain" description="FAM194 C-terminal" evidence="2">
    <location>
        <begin position="334"/>
        <end position="534"/>
    </location>
</feature>
<evidence type="ECO:0000259" key="2">
    <source>
        <dbReference type="Pfam" id="PF14977"/>
    </source>
</evidence>
<keyword evidence="4" id="KW-1185">Reference proteome</keyword>
<dbReference type="EMBL" id="JANPWB010000015">
    <property type="protein sequence ID" value="KAJ1088258.1"/>
    <property type="molecule type" value="Genomic_DNA"/>
</dbReference>
<evidence type="ECO:0000313" key="3">
    <source>
        <dbReference type="EMBL" id="KAJ1088258.1"/>
    </source>
</evidence>
<dbReference type="Proteomes" id="UP001066276">
    <property type="component" value="Chromosome 11"/>
</dbReference>
<feature type="compositionally biased region" description="Polar residues" evidence="1">
    <location>
        <begin position="69"/>
        <end position="83"/>
    </location>
</feature>
<dbReference type="PANTHER" id="PTHR23093:SF18">
    <property type="entry name" value="GLUTAMATE RICH 6"/>
    <property type="match status" value="1"/>
</dbReference>
<proteinExistence type="predicted"/>
<dbReference type="AlphaFoldDB" id="A0AAV7LHD7"/>
<comment type="caution">
    <text evidence="3">The sequence shown here is derived from an EMBL/GenBank/DDBJ whole genome shotgun (WGS) entry which is preliminary data.</text>
</comment>
<dbReference type="PANTHER" id="PTHR23093">
    <property type="entry name" value="SIMILAR TO CHROMOSOME 3 OPEN READING FRAME 20"/>
    <property type="match status" value="1"/>
</dbReference>
<feature type="compositionally biased region" description="Low complexity" evidence="1">
    <location>
        <begin position="25"/>
        <end position="35"/>
    </location>
</feature>
<organism evidence="3 4">
    <name type="scientific">Pleurodeles waltl</name>
    <name type="common">Iberian ribbed newt</name>
    <dbReference type="NCBI Taxonomy" id="8319"/>
    <lineage>
        <taxon>Eukaryota</taxon>
        <taxon>Metazoa</taxon>
        <taxon>Chordata</taxon>
        <taxon>Craniata</taxon>
        <taxon>Vertebrata</taxon>
        <taxon>Euteleostomi</taxon>
        <taxon>Amphibia</taxon>
        <taxon>Batrachia</taxon>
        <taxon>Caudata</taxon>
        <taxon>Salamandroidea</taxon>
        <taxon>Salamandridae</taxon>
        <taxon>Pleurodelinae</taxon>
        <taxon>Pleurodeles</taxon>
    </lineage>
</organism>
<gene>
    <name evidence="3" type="ORF">NDU88_001416</name>
</gene>
<sequence>MASGDRAARPPGGSTLLAGVPPAPGDGSADSGSSPCTGTKHFPRILGGIRREETSFSSSPEVNNERHVPQNTDATAKTKSKGISVSMQTEESWLYENSERKMDVFSTLVEDLGDLSVLCEMELNEDFLKIFEDSTHTLPKVGPPTILAYKPESSEKDRDYSKIQMLVECSLSALCEFCGKTLKPFPLNYLLSLENAEQFFCCREFQKLFESLFHEQNEVREKDGIALISIAPHPPHGSELERQRAKEKAAQRLRERQMAKYYASMTATTATDTASLSEYGKHQKTISYQLSNAPPSGGSWTVAPKMAAEQMDVDGLPDITCDFSVACEKLMPRQFLERYYKNGVKFLTIFPDATAQLFYPSGNLAIIVTHVGKDFLCIVQEEKSRDARIQALFGSSGKGTCYHPNGNVWINIDTTGGQYSDKDGNRVRTWRWESNFASESHSLFKPIFISLNHNIGVRIFGQDKIIISFLAMGKQARFSVGVKLEVKEPELVPALRRNVQEEELLLLANKIKILSLFSRLHGCLNFSSKKQCGKFKPPSYLVSQTQKLIHLCRLSSTRYIFGLRLLSTAIVEPMPKGDLKMTGTATEMLGRAKANGEEKPGRGSAAPHRFLEIKIAAAAISKPIGALGPWLRGLDSK</sequence>
<feature type="region of interest" description="Disordered" evidence="1">
    <location>
        <begin position="1"/>
        <end position="83"/>
    </location>
</feature>
<evidence type="ECO:0000313" key="4">
    <source>
        <dbReference type="Proteomes" id="UP001066276"/>
    </source>
</evidence>
<evidence type="ECO:0000256" key="1">
    <source>
        <dbReference type="SAM" id="MobiDB-lite"/>
    </source>
</evidence>
<accession>A0AAV7LHD7</accession>
<dbReference type="InterPro" id="IPR029281">
    <property type="entry name" value="FAM194_C"/>
</dbReference>
<dbReference type="Pfam" id="PF14977">
    <property type="entry name" value="FAM194"/>
    <property type="match status" value="1"/>
</dbReference>